<keyword evidence="2" id="KW-1185">Reference proteome</keyword>
<dbReference type="SUPFAM" id="SSF82185">
    <property type="entry name" value="Histone H3 K4-specific methyltransferase SET7/9 N-terminal domain"/>
    <property type="match status" value="2"/>
</dbReference>
<sequence length="336" mass="40079">MKIYFTILLFLITVKNHYCQDLKEKKIYEYGTRLSEKGFEKNGKREGRWQFYDINEKLSLEKDYKNGIENGEWISYENGKIVTRGTLLNGKSTGLWTFFYFHSGKIYETGVLIDNKREGFWKRYYESGEIFLAGKYINDKQDGVWKLFYDDGKTKSIWYYKDGRNIGLFQTLDPQGKQIEYGNYNLDGLETGKWRRFIDNYFEEGIFNNGEKTGLWKVTDTKGILVETLFYKVNNETEKKTYYPSGNIKEIYHLTDFKYHGKYKEYYENGILMTKGKYYLNHNIRMWKFYDKSGKLDHKVKHDSKSKAIRAVKRAKRDSMYGYDIDSSTISRKADF</sequence>
<gene>
    <name evidence="1" type="ORF">ABS765_10785</name>
</gene>
<dbReference type="Proteomes" id="UP001629058">
    <property type="component" value="Unassembled WGS sequence"/>
</dbReference>
<dbReference type="Gene3D" id="2.20.110.10">
    <property type="entry name" value="Histone H3 K4-specific methyltransferase SET7/9 N-terminal domain"/>
    <property type="match status" value="2"/>
</dbReference>
<evidence type="ECO:0000313" key="2">
    <source>
        <dbReference type="Proteomes" id="UP001629058"/>
    </source>
</evidence>
<name>A0ABW8Y436_9FLAO</name>
<dbReference type="RefSeq" id="WP_408090378.1">
    <property type="nucleotide sequence ID" value="NZ_JBELPY010000006.1"/>
</dbReference>
<organism evidence="1 2">
    <name type="scientific">Chryseobacterium terrae</name>
    <dbReference type="NCBI Taxonomy" id="3163299"/>
    <lineage>
        <taxon>Bacteria</taxon>
        <taxon>Pseudomonadati</taxon>
        <taxon>Bacteroidota</taxon>
        <taxon>Flavobacteriia</taxon>
        <taxon>Flavobacteriales</taxon>
        <taxon>Weeksellaceae</taxon>
        <taxon>Chryseobacterium group</taxon>
        <taxon>Chryseobacterium</taxon>
    </lineage>
</organism>
<evidence type="ECO:0000313" key="1">
    <source>
        <dbReference type="EMBL" id="MFL9834512.1"/>
    </source>
</evidence>
<dbReference type="InterPro" id="IPR011652">
    <property type="entry name" value="MORN_2"/>
</dbReference>
<dbReference type="Gene3D" id="3.90.930.1">
    <property type="match status" value="1"/>
</dbReference>
<accession>A0ABW8Y436</accession>
<dbReference type="PANTHER" id="PTHR33706">
    <property type="entry name" value="MORN VARIANT REPEAT PROTEIN"/>
    <property type="match status" value="1"/>
</dbReference>
<dbReference type="PANTHER" id="PTHR33706:SF1">
    <property type="entry name" value="TPR REPEAT PROTEIN"/>
    <property type="match status" value="1"/>
</dbReference>
<reference evidence="1 2" key="1">
    <citation type="submission" date="2024-06" db="EMBL/GenBank/DDBJ databases">
        <authorList>
            <person name="Kaempfer P."/>
            <person name="Viver T."/>
        </authorList>
    </citation>
    <scope>NUCLEOTIDE SEQUENCE [LARGE SCALE GENOMIC DNA]</scope>
    <source>
        <strain evidence="1 2">ST-37</strain>
    </source>
</reference>
<dbReference type="Pfam" id="PF07661">
    <property type="entry name" value="MORN_2"/>
    <property type="match status" value="3"/>
</dbReference>
<comment type="caution">
    <text evidence="1">The sequence shown here is derived from an EMBL/GenBank/DDBJ whole genome shotgun (WGS) entry which is preliminary data.</text>
</comment>
<proteinExistence type="predicted"/>
<protein>
    <recommendedName>
        <fullName evidence="3">Antitoxin component YwqK of the YwqJK toxin-antitoxin module</fullName>
    </recommendedName>
</protein>
<evidence type="ECO:0008006" key="3">
    <source>
        <dbReference type="Google" id="ProtNLM"/>
    </source>
</evidence>
<dbReference type="EMBL" id="JBELPY010000006">
    <property type="protein sequence ID" value="MFL9834512.1"/>
    <property type="molecule type" value="Genomic_DNA"/>
</dbReference>